<dbReference type="EMBL" id="JACSDY010000013">
    <property type="protein sequence ID" value="KAF7410882.1"/>
    <property type="molecule type" value="Genomic_DNA"/>
</dbReference>
<name>A0A834NIQ0_VESPE</name>
<accession>A0A834NIQ0</accession>
<protein>
    <submittedName>
        <fullName evidence="2">Uncharacterized protein</fullName>
    </submittedName>
</protein>
<keyword evidence="1" id="KW-0472">Membrane</keyword>
<keyword evidence="3" id="KW-1185">Reference proteome</keyword>
<evidence type="ECO:0000313" key="3">
    <source>
        <dbReference type="Proteomes" id="UP000600918"/>
    </source>
</evidence>
<feature type="transmembrane region" description="Helical" evidence="1">
    <location>
        <begin position="51"/>
        <end position="68"/>
    </location>
</feature>
<keyword evidence="1" id="KW-0812">Transmembrane</keyword>
<dbReference type="Proteomes" id="UP000600918">
    <property type="component" value="Unassembled WGS sequence"/>
</dbReference>
<comment type="caution">
    <text evidence="2">The sequence shown here is derived from an EMBL/GenBank/DDBJ whole genome shotgun (WGS) entry which is preliminary data.</text>
</comment>
<gene>
    <name evidence="2" type="ORF">H0235_013489</name>
</gene>
<evidence type="ECO:0000256" key="1">
    <source>
        <dbReference type="SAM" id="Phobius"/>
    </source>
</evidence>
<reference evidence="2" key="1">
    <citation type="journal article" date="2020" name="G3 (Bethesda)">
        <title>High-Quality Assemblies for Three Invasive Social Wasps from the &lt;i&gt;Vespula&lt;/i&gt; Genus.</title>
        <authorList>
            <person name="Harrop T.W.R."/>
            <person name="Guhlin J."/>
            <person name="McLaughlin G.M."/>
            <person name="Permina E."/>
            <person name="Stockwell P."/>
            <person name="Gilligan J."/>
            <person name="Le Lec M.F."/>
            <person name="Gruber M.A.M."/>
            <person name="Quinn O."/>
            <person name="Lovegrove M."/>
            <person name="Duncan E.J."/>
            <person name="Remnant E.J."/>
            <person name="Van Eeckhoven J."/>
            <person name="Graham B."/>
            <person name="Knapp R.A."/>
            <person name="Langford K.W."/>
            <person name="Kronenberg Z."/>
            <person name="Press M.O."/>
            <person name="Eacker S.M."/>
            <person name="Wilson-Rankin E.E."/>
            <person name="Purcell J."/>
            <person name="Lester P.J."/>
            <person name="Dearden P.K."/>
        </authorList>
    </citation>
    <scope>NUCLEOTIDE SEQUENCE</scope>
    <source>
        <strain evidence="2">Volc-1</strain>
    </source>
</reference>
<evidence type="ECO:0000313" key="2">
    <source>
        <dbReference type="EMBL" id="KAF7410882.1"/>
    </source>
</evidence>
<organism evidence="2 3">
    <name type="scientific">Vespula pensylvanica</name>
    <name type="common">Western yellow jacket</name>
    <name type="synonym">Wasp</name>
    <dbReference type="NCBI Taxonomy" id="30213"/>
    <lineage>
        <taxon>Eukaryota</taxon>
        <taxon>Metazoa</taxon>
        <taxon>Ecdysozoa</taxon>
        <taxon>Arthropoda</taxon>
        <taxon>Hexapoda</taxon>
        <taxon>Insecta</taxon>
        <taxon>Pterygota</taxon>
        <taxon>Neoptera</taxon>
        <taxon>Endopterygota</taxon>
        <taxon>Hymenoptera</taxon>
        <taxon>Apocrita</taxon>
        <taxon>Aculeata</taxon>
        <taxon>Vespoidea</taxon>
        <taxon>Vespidae</taxon>
        <taxon>Vespinae</taxon>
        <taxon>Vespula</taxon>
    </lineage>
</organism>
<sequence>MLRNILLKTKSTSVKSLVSRFKDVSRFCHGSVGIFRESQVFRTTEKVMRRPVKGVVVLVLMVMVVTMVKRGEIREASERSSVSFDTILGSTPRTTCPGVSTLSREAGSSSSVVVVVVVVVQYQLTKSTRNVEAGAPMWPTKWKYDVCLLPAAPLDSSKSTVAALEFLSKYQPV</sequence>
<proteinExistence type="predicted"/>
<keyword evidence="1" id="KW-1133">Transmembrane helix</keyword>
<dbReference type="AlphaFoldDB" id="A0A834NIQ0"/>